<feature type="transmembrane region" description="Helical" evidence="7">
    <location>
        <begin position="251"/>
        <end position="269"/>
    </location>
</feature>
<evidence type="ECO:0000256" key="8">
    <source>
        <dbReference type="SAM" id="SignalP"/>
    </source>
</evidence>
<dbReference type="EMBL" id="CAJJDM010000055">
    <property type="protein sequence ID" value="CAD8076043.1"/>
    <property type="molecule type" value="Genomic_DNA"/>
</dbReference>
<dbReference type="PANTHER" id="PTHR23512">
    <property type="entry name" value="MAJOR FACILITATOR SUPERFAMILY DOMAIN-CONTAINING PROTEIN 1"/>
    <property type="match status" value="1"/>
</dbReference>
<keyword evidence="11" id="KW-1185">Reference proteome</keyword>
<dbReference type="PANTHER" id="PTHR23512:SF3">
    <property type="entry name" value="MAJOR FACILITATOR SUPERFAMILY DOMAIN-CONTAINING PROTEIN 1"/>
    <property type="match status" value="1"/>
</dbReference>
<dbReference type="InterPro" id="IPR020846">
    <property type="entry name" value="MFS_dom"/>
</dbReference>
<comment type="caution">
    <text evidence="10">The sequence shown here is derived from an EMBL/GenBank/DDBJ whole genome shotgun (WGS) entry which is preliminary data.</text>
</comment>
<gene>
    <name evidence="10" type="ORF">PPRIM_AZ9-3.1.T0550205</name>
</gene>
<accession>A0A8S1ME86</accession>
<keyword evidence="6 7" id="KW-0472">Membrane</keyword>
<feature type="domain" description="Major facilitator superfamily (MFS) profile" evidence="9">
    <location>
        <begin position="5"/>
        <end position="401"/>
    </location>
</feature>
<dbReference type="InterPro" id="IPR011701">
    <property type="entry name" value="MFS"/>
</dbReference>
<keyword evidence="3" id="KW-0813">Transport</keyword>
<feature type="transmembrane region" description="Helical" evidence="7">
    <location>
        <begin position="76"/>
        <end position="96"/>
    </location>
</feature>
<sequence length="424" mass="48500">MKPQTKWVILFLTSLSQFSFRVFVDYPSLLATEIKDHFIVNQFQINLLFSFRSFPNIVMPFVGGMLLDKYGTRKGLFGFMLFIIFGTFLCYLSIILNCFTLMLIGRFFMGLFLESCYVGVYKILSKWFKEASFAYSVDTAFICGGTIASTIMLPYLINNYSLDTAMLSCLLFCLVSFIGLNTVTTIDKIYQVESKQETLPHFSFSLLKQFNLDFYIIALSSIFCYTSYYIYSYNNAEMYKTMYHLSSYTAATLYGLPCYMAIFIAPYLGHLVDKHGYRMQGLQITSLIQMSVFLLMYLMPSCETTCFVIPAISQLLNGIFFASYVVTLWPCIQMVVSSQLSGTAFGFVYSSISFGISFASIFIGKVVQDETQASYSNMLGILLLISFLGASMNYLLYYRDSKYFNNKKYVISQNSTEMELKMLD</sequence>
<feature type="chain" id="PRO_5035830610" description="Major facilitator superfamily (MFS) profile domain-containing protein" evidence="8">
    <location>
        <begin position="22"/>
        <end position="424"/>
    </location>
</feature>
<dbReference type="AlphaFoldDB" id="A0A8S1ME86"/>
<evidence type="ECO:0000256" key="7">
    <source>
        <dbReference type="SAM" id="Phobius"/>
    </source>
</evidence>
<evidence type="ECO:0000256" key="5">
    <source>
        <dbReference type="ARBA" id="ARBA00022989"/>
    </source>
</evidence>
<keyword evidence="5 7" id="KW-1133">Transmembrane helix</keyword>
<feature type="transmembrane region" description="Helical" evidence="7">
    <location>
        <begin position="281"/>
        <end position="299"/>
    </location>
</feature>
<feature type="transmembrane region" description="Helical" evidence="7">
    <location>
        <begin position="165"/>
        <end position="186"/>
    </location>
</feature>
<dbReference type="GO" id="GO:0022857">
    <property type="term" value="F:transmembrane transporter activity"/>
    <property type="evidence" value="ECO:0007669"/>
    <property type="project" value="InterPro"/>
</dbReference>
<feature type="transmembrane region" description="Helical" evidence="7">
    <location>
        <begin position="102"/>
        <end position="121"/>
    </location>
</feature>
<keyword evidence="4 7" id="KW-0812">Transmembrane</keyword>
<dbReference type="PROSITE" id="PS50850">
    <property type="entry name" value="MFS"/>
    <property type="match status" value="1"/>
</dbReference>
<evidence type="ECO:0000256" key="3">
    <source>
        <dbReference type="ARBA" id="ARBA00022448"/>
    </source>
</evidence>
<evidence type="ECO:0000259" key="9">
    <source>
        <dbReference type="PROSITE" id="PS50850"/>
    </source>
</evidence>
<feature type="transmembrane region" description="Helical" evidence="7">
    <location>
        <begin position="375"/>
        <end position="398"/>
    </location>
</feature>
<feature type="transmembrane region" description="Helical" evidence="7">
    <location>
        <begin position="212"/>
        <end position="231"/>
    </location>
</feature>
<evidence type="ECO:0000256" key="4">
    <source>
        <dbReference type="ARBA" id="ARBA00022692"/>
    </source>
</evidence>
<name>A0A8S1ME86_PARPR</name>
<feature type="transmembrane region" description="Helical" evidence="7">
    <location>
        <begin position="344"/>
        <end position="363"/>
    </location>
</feature>
<comment type="subcellular location">
    <subcellularLocation>
        <location evidence="1">Endomembrane system</location>
        <topology evidence="1">Multi-pass membrane protein</topology>
    </subcellularLocation>
</comment>
<evidence type="ECO:0000313" key="10">
    <source>
        <dbReference type="EMBL" id="CAD8076043.1"/>
    </source>
</evidence>
<dbReference type="Proteomes" id="UP000688137">
    <property type="component" value="Unassembled WGS sequence"/>
</dbReference>
<evidence type="ECO:0000313" key="11">
    <source>
        <dbReference type="Proteomes" id="UP000688137"/>
    </source>
</evidence>
<organism evidence="10 11">
    <name type="scientific">Paramecium primaurelia</name>
    <dbReference type="NCBI Taxonomy" id="5886"/>
    <lineage>
        <taxon>Eukaryota</taxon>
        <taxon>Sar</taxon>
        <taxon>Alveolata</taxon>
        <taxon>Ciliophora</taxon>
        <taxon>Intramacronucleata</taxon>
        <taxon>Oligohymenophorea</taxon>
        <taxon>Peniculida</taxon>
        <taxon>Parameciidae</taxon>
        <taxon>Paramecium</taxon>
    </lineage>
</organism>
<feature type="signal peptide" evidence="8">
    <location>
        <begin position="1"/>
        <end position="21"/>
    </location>
</feature>
<evidence type="ECO:0000256" key="6">
    <source>
        <dbReference type="ARBA" id="ARBA00023136"/>
    </source>
</evidence>
<feature type="transmembrane region" description="Helical" evidence="7">
    <location>
        <begin position="311"/>
        <end position="332"/>
    </location>
</feature>
<dbReference type="Pfam" id="PF07690">
    <property type="entry name" value="MFS_1"/>
    <property type="match status" value="1"/>
</dbReference>
<evidence type="ECO:0000256" key="1">
    <source>
        <dbReference type="ARBA" id="ARBA00004127"/>
    </source>
</evidence>
<dbReference type="OMA" id="IIMAFET"/>
<protein>
    <recommendedName>
        <fullName evidence="9">Major facilitator superfamily (MFS) profile domain-containing protein</fullName>
    </recommendedName>
</protein>
<feature type="transmembrane region" description="Helical" evidence="7">
    <location>
        <begin position="133"/>
        <end position="153"/>
    </location>
</feature>
<keyword evidence="8" id="KW-0732">Signal</keyword>
<proteinExistence type="inferred from homology"/>
<comment type="similarity">
    <text evidence="2">Belongs to the major facilitator superfamily.</text>
</comment>
<dbReference type="InterPro" id="IPR052187">
    <property type="entry name" value="MFSD1"/>
</dbReference>
<feature type="transmembrane region" description="Helical" evidence="7">
    <location>
        <begin position="45"/>
        <end position="67"/>
    </location>
</feature>
<reference evidence="10" key="1">
    <citation type="submission" date="2021-01" db="EMBL/GenBank/DDBJ databases">
        <authorList>
            <consortium name="Genoscope - CEA"/>
            <person name="William W."/>
        </authorList>
    </citation>
    <scope>NUCLEOTIDE SEQUENCE</scope>
</reference>
<dbReference type="GO" id="GO:0012505">
    <property type="term" value="C:endomembrane system"/>
    <property type="evidence" value="ECO:0007669"/>
    <property type="project" value="UniProtKB-SubCell"/>
</dbReference>
<evidence type="ECO:0000256" key="2">
    <source>
        <dbReference type="ARBA" id="ARBA00008335"/>
    </source>
</evidence>